<keyword evidence="3 10" id="KW-1133">Transmembrane helix</keyword>
<feature type="transmembrane region" description="Helical" evidence="10">
    <location>
        <begin position="133"/>
        <end position="157"/>
    </location>
</feature>
<keyword evidence="2 8" id="KW-0812">Transmembrane</keyword>
<dbReference type="PROSITE" id="PS50262">
    <property type="entry name" value="G_PROTEIN_RECEP_F1_2"/>
    <property type="match status" value="1"/>
</dbReference>
<keyword evidence="6 8" id="KW-0675">Receptor</keyword>
<dbReference type="PROSITE" id="PS00237">
    <property type="entry name" value="G_PROTEIN_RECEP_F1_1"/>
    <property type="match status" value="1"/>
</dbReference>
<evidence type="ECO:0000256" key="7">
    <source>
        <dbReference type="ARBA" id="ARBA00023224"/>
    </source>
</evidence>
<keyword evidence="5 10" id="KW-0472">Membrane</keyword>
<dbReference type="SUPFAM" id="SSF81321">
    <property type="entry name" value="Family A G protein-coupled receptor-like"/>
    <property type="match status" value="1"/>
</dbReference>
<evidence type="ECO:0000256" key="6">
    <source>
        <dbReference type="ARBA" id="ARBA00023170"/>
    </source>
</evidence>
<evidence type="ECO:0000256" key="9">
    <source>
        <dbReference type="SAM" id="MobiDB-lite"/>
    </source>
</evidence>
<evidence type="ECO:0000259" key="11">
    <source>
        <dbReference type="PROSITE" id="PS50262"/>
    </source>
</evidence>
<dbReference type="PANTHER" id="PTHR24243">
    <property type="entry name" value="G-PROTEIN COUPLED RECEPTOR"/>
    <property type="match status" value="1"/>
</dbReference>
<reference evidence="12" key="1">
    <citation type="journal article" date="2019" name="bioRxiv">
        <title>The Genome of the Zebra Mussel, Dreissena polymorpha: A Resource for Invasive Species Research.</title>
        <authorList>
            <person name="McCartney M.A."/>
            <person name="Auch B."/>
            <person name="Kono T."/>
            <person name="Mallez S."/>
            <person name="Zhang Y."/>
            <person name="Obille A."/>
            <person name="Becker A."/>
            <person name="Abrahante J.E."/>
            <person name="Garbe J."/>
            <person name="Badalamenti J.P."/>
            <person name="Herman A."/>
            <person name="Mangelson H."/>
            <person name="Liachko I."/>
            <person name="Sullivan S."/>
            <person name="Sone E.D."/>
            <person name="Koren S."/>
            <person name="Silverstein K.A.T."/>
            <person name="Beckman K.B."/>
            <person name="Gohl D.M."/>
        </authorList>
    </citation>
    <scope>NUCLEOTIDE SEQUENCE</scope>
    <source>
        <strain evidence="12">Duluth1</strain>
        <tissue evidence="12">Whole animal</tissue>
    </source>
</reference>
<keyword evidence="4 8" id="KW-0297">G-protein coupled receptor</keyword>
<feature type="region of interest" description="Disordered" evidence="9">
    <location>
        <begin position="246"/>
        <end position="269"/>
    </location>
</feature>
<comment type="caution">
    <text evidence="12">The sequence shown here is derived from an EMBL/GenBank/DDBJ whole genome shotgun (WGS) entry which is preliminary data.</text>
</comment>
<accession>A0A9D4EZB5</accession>
<evidence type="ECO:0000256" key="4">
    <source>
        <dbReference type="ARBA" id="ARBA00023040"/>
    </source>
</evidence>
<dbReference type="InterPro" id="IPR017452">
    <property type="entry name" value="GPCR_Rhodpsn_7TM"/>
</dbReference>
<feature type="transmembrane region" description="Helical" evidence="10">
    <location>
        <begin position="183"/>
        <end position="210"/>
    </location>
</feature>
<proteinExistence type="inferred from homology"/>
<name>A0A9D4EZB5_DREPO</name>
<keyword evidence="13" id="KW-1185">Reference proteome</keyword>
<feature type="transmembrane region" description="Helical" evidence="10">
    <location>
        <begin position="17"/>
        <end position="42"/>
    </location>
</feature>
<evidence type="ECO:0000256" key="3">
    <source>
        <dbReference type="ARBA" id="ARBA00022989"/>
    </source>
</evidence>
<evidence type="ECO:0000313" key="12">
    <source>
        <dbReference type="EMBL" id="KAH3788536.1"/>
    </source>
</evidence>
<dbReference type="Proteomes" id="UP000828390">
    <property type="component" value="Unassembled WGS sequence"/>
</dbReference>
<feature type="transmembrane region" description="Helical" evidence="10">
    <location>
        <begin position="54"/>
        <end position="82"/>
    </location>
</feature>
<evidence type="ECO:0000256" key="2">
    <source>
        <dbReference type="ARBA" id="ARBA00022692"/>
    </source>
</evidence>
<evidence type="ECO:0000256" key="5">
    <source>
        <dbReference type="ARBA" id="ARBA00023136"/>
    </source>
</evidence>
<feature type="transmembrane region" description="Helical" evidence="10">
    <location>
        <begin position="347"/>
        <end position="369"/>
    </location>
</feature>
<gene>
    <name evidence="12" type="ORF">DPMN_166681</name>
</gene>
<feature type="transmembrane region" description="Helical" evidence="10">
    <location>
        <begin position="389"/>
        <end position="408"/>
    </location>
</feature>
<evidence type="ECO:0000313" key="13">
    <source>
        <dbReference type="Proteomes" id="UP000828390"/>
    </source>
</evidence>
<organism evidence="12 13">
    <name type="scientific">Dreissena polymorpha</name>
    <name type="common">Zebra mussel</name>
    <name type="synonym">Mytilus polymorpha</name>
    <dbReference type="NCBI Taxonomy" id="45954"/>
    <lineage>
        <taxon>Eukaryota</taxon>
        <taxon>Metazoa</taxon>
        <taxon>Spiralia</taxon>
        <taxon>Lophotrochozoa</taxon>
        <taxon>Mollusca</taxon>
        <taxon>Bivalvia</taxon>
        <taxon>Autobranchia</taxon>
        <taxon>Heteroconchia</taxon>
        <taxon>Euheterodonta</taxon>
        <taxon>Imparidentia</taxon>
        <taxon>Neoheterodontei</taxon>
        <taxon>Myida</taxon>
        <taxon>Dreissenoidea</taxon>
        <taxon>Dreissenidae</taxon>
        <taxon>Dreissena</taxon>
    </lineage>
</organism>
<dbReference type="Pfam" id="PF00001">
    <property type="entry name" value="7tm_1"/>
    <property type="match status" value="1"/>
</dbReference>
<evidence type="ECO:0000256" key="10">
    <source>
        <dbReference type="SAM" id="Phobius"/>
    </source>
</evidence>
<protein>
    <recommendedName>
        <fullName evidence="11">G-protein coupled receptors family 1 profile domain-containing protein</fullName>
    </recommendedName>
</protein>
<dbReference type="GO" id="GO:0005886">
    <property type="term" value="C:plasma membrane"/>
    <property type="evidence" value="ECO:0007669"/>
    <property type="project" value="TreeGrafter"/>
</dbReference>
<dbReference type="EMBL" id="JAIWYP010000008">
    <property type="protein sequence ID" value="KAH3788536.1"/>
    <property type="molecule type" value="Genomic_DNA"/>
</dbReference>
<dbReference type="SMART" id="SM01381">
    <property type="entry name" value="7TM_GPCR_Srsx"/>
    <property type="match status" value="1"/>
</dbReference>
<dbReference type="AlphaFoldDB" id="A0A9D4EZB5"/>
<dbReference type="PRINTS" id="PR00237">
    <property type="entry name" value="GPCRRHODOPSN"/>
</dbReference>
<reference evidence="12" key="2">
    <citation type="submission" date="2020-11" db="EMBL/GenBank/DDBJ databases">
        <authorList>
            <person name="McCartney M.A."/>
            <person name="Auch B."/>
            <person name="Kono T."/>
            <person name="Mallez S."/>
            <person name="Becker A."/>
            <person name="Gohl D.M."/>
            <person name="Silverstein K.A.T."/>
            <person name="Koren S."/>
            <person name="Bechman K.B."/>
            <person name="Herman A."/>
            <person name="Abrahante J.E."/>
            <person name="Garbe J."/>
        </authorList>
    </citation>
    <scope>NUCLEOTIDE SEQUENCE</scope>
    <source>
        <strain evidence="12">Duluth1</strain>
        <tissue evidence="12">Whole animal</tissue>
    </source>
</reference>
<sequence>MANLTAEDMNAQIVQKIWWVSVFIGLEIFAGLIGNVIVLYVFLRHYHHCNFRYFVLCIAYNDILGVFTIMPAEIVTQLYWYIYPLHDSFCKIKAFLNAFTISVEAFCLCAVALDRYRKLCAPHSWQITPAHAFRICIIILMFAAVLSSPAVVLWGIYTFNTTNVSVTVCDIDERFVKTGIHQYVIIASGAIVILVAIVTMLFYVMLFFNFHRSFFKRKRKFELCKTCIRDVPNENIEANDNFVSDANSQTTERNSIKHKQTDTTSEDYSSQGSIESFMNLHNSNKQTTIQESIQLQTISFLSTRHQTKVQTNANDENKHDIMNSISSEVKSKRKFSKQWRLRRSSKVTLTVSIIFSLTLFLFAGLQIFLGKDEQKFHKMSDSNKGLFFFGVRFVFINHVINPFVYWSMDREFRTIFKNIIYCFRR</sequence>
<feature type="transmembrane region" description="Helical" evidence="10">
    <location>
        <begin position="94"/>
        <end position="113"/>
    </location>
</feature>
<dbReference type="PANTHER" id="PTHR24243:SF224">
    <property type="entry name" value="G-PROTEIN COUPLED RECEPTOR 19-RELATED"/>
    <property type="match status" value="1"/>
</dbReference>
<comment type="subcellular location">
    <subcellularLocation>
        <location evidence="1">Membrane</location>
        <topology evidence="1">Multi-pass membrane protein</topology>
    </subcellularLocation>
</comment>
<evidence type="ECO:0000256" key="8">
    <source>
        <dbReference type="RuleBase" id="RU000688"/>
    </source>
</evidence>
<comment type="similarity">
    <text evidence="8">Belongs to the G-protein coupled receptor 1 family.</text>
</comment>
<feature type="domain" description="G-protein coupled receptors family 1 profile" evidence="11">
    <location>
        <begin position="34"/>
        <end position="405"/>
    </location>
</feature>
<dbReference type="InterPro" id="IPR000276">
    <property type="entry name" value="GPCR_Rhodpsn"/>
</dbReference>
<keyword evidence="7 8" id="KW-0807">Transducer</keyword>
<evidence type="ECO:0000256" key="1">
    <source>
        <dbReference type="ARBA" id="ARBA00004141"/>
    </source>
</evidence>
<dbReference type="Gene3D" id="1.20.1070.10">
    <property type="entry name" value="Rhodopsin 7-helix transmembrane proteins"/>
    <property type="match status" value="2"/>
</dbReference>
<dbReference type="CDD" id="cd00637">
    <property type="entry name" value="7tm_classA_rhodopsin-like"/>
    <property type="match status" value="1"/>
</dbReference>
<dbReference type="GO" id="GO:0004930">
    <property type="term" value="F:G protein-coupled receptor activity"/>
    <property type="evidence" value="ECO:0007669"/>
    <property type="project" value="UniProtKB-KW"/>
</dbReference>